<dbReference type="RefSeq" id="XP_012899431.1">
    <property type="nucleotide sequence ID" value="XM_013043977.1"/>
</dbReference>
<dbReference type="Pfam" id="PF00152">
    <property type="entry name" value="tRNA-synt_2"/>
    <property type="match status" value="1"/>
</dbReference>
<keyword evidence="6" id="KW-0648">Protein biosynthesis</keyword>
<evidence type="ECO:0000256" key="7">
    <source>
        <dbReference type="ARBA" id="ARBA00023146"/>
    </source>
</evidence>
<dbReference type="AlphaFoldDB" id="D8MBE4"/>
<dbReference type="InterPro" id="IPR004365">
    <property type="entry name" value="NA-bd_OB_tRNA"/>
</dbReference>
<dbReference type="GO" id="GO:0006421">
    <property type="term" value="P:asparaginyl-tRNA aminoacylation"/>
    <property type="evidence" value="ECO:0007669"/>
    <property type="project" value="InterPro"/>
</dbReference>
<dbReference type="EMBL" id="FN668691">
    <property type="protein sequence ID" value="CBK25383.2"/>
    <property type="molecule type" value="Genomic_DNA"/>
</dbReference>
<dbReference type="FunFam" id="3.30.930.10:FF:000016">
    <property type="entry name" value="Asparagine--tRNA ligase"/>
    <property type="match status" value="1"/>
</dbReference>
<dbReference type="SUPFAM" id="SSF50249">
    <property type="entry name" value="Nucleic acid-binding proteins"/>
    <property type="match status" value="1"/>
</dbReference>
<evidence type="ECO:0000256" key="3">
    <source>
        <dbReference type="ARBA" id="ARBA00022598"/>
    </source>
</evidence>
<evidence type="ECO:0000256" key="6">
    <source>
        <dbReference type="ARBA" id="ARBA00022917"/>
    </source>
</evidence>
<dbReference type="EC" id="6.1.1.22" evidence="2"/>
<dbReference type="NCBIfam" id="NF003037">
    <property type="entry name" value="PRK03932.1"/>
    <property type="match status" value="1"/>
</dbReference>
<dbReference type="CDD" id="cd00776">
    <property type="entry name" value="AsxRS_core"/>
    <property type="match status" value="1"/>
</dbReference>
<dbReference type="SUPFAM" id="SSF55681">
    <property type="entry name" value="Class II aaRS and biotin synthetases"/>
    <property type="match status" value="1"/>
</dbReference>
<dbReference type="GO" id="GO:0005524">
    <property type="term" value="F:ATP binding"/>
    <property type="evidence" value="ECO:0007669"/>
    <property type="project" value="UniProtKB-KW"/>
</dbReference>
<dbReference type="InterPro" id="IPR004364">
    <property type="entry name" value="Aa-tRNA-synt_II"/>
</dbReference>
<gene>
    <name evidence="9" type="ORF">GSBLH_T00004988001</name>
</gene>
<dbReference type="FunCoup" id="D8MBE4">
    <property type="interactions" value="195"/>
</dbReference>
<sequence>MSTEVEISENAEEITFPTAHPEVSTLLEKPADVWQRRRVLIRDILCAEDHGLAYVGKSITIGGWTRTIRKQGGGKFAFVVLNDGSCFESMQCVLDSERVPNYEEVLKAGNVGVCLQIKGVLVKSPAKGQFVELHATEVVVLGSCDAKTFPLAKKRHTLEHLRDIAHLRSRSNTIAAVARVRNSCAFATHLFFQQRGFKYIHTPIITGADCEGAGEMFTVTTMLDENIKDIPQTKEGKIDYSKDFFGKHVKMTVSGQLNVETYCCALCDVYTFGPTFRAENSHSVRHLAEFWMIEPEMAFCDLKMDMAVAEDYVKFCTAYVMEHNKDDLEFFEKQIEPGLHDRLRNVLEHPFVHLPYTKAIEILQEAAKTVKFEVQPYWGLDLGSEHERYLTEQVYKCPVIMTDYPKEIKAFYMKVNEDGKTVRAMDVLVPKIGELIGGSQREENLDVLEKRIEELGMAKEGLEWYLDLRRYGSVPHSGFGLGFERLVMFVTGMENIRDVIPFPRWPKNADY</sequence>
<dbReference type="InParanoid" id="D8MBE4"/>
<feature type="domain" description="Aminoacyl-transfer RNA synthetases class-II family profile" evidence="8">
    <location>
        <begin position="191"/>
        <end position="501"/>
    </location>
</feature>
<dbReference type="PRINTS" id="PR01042">
    <property type="entry name" value="TRNASYNTHASP"/>
</dbReference>
<evidence type="ECO:0000313" key="9">
    <source>
        <dbReference type="EMBL" id="CBK25383.2"/>
    </source>
</evidence>
<dbReference type="GO" id="GO:0004816">
    <property type="term" value="F:asparagine-tRNA ligase activity"/>
    <property type="evidence" value="ECO:0007669"/>
    <property type="project" value="UniProtKB-EC"/>
</dbReference>
<dbReference type="HAMAP" id="MF_00534">
    <property type="entry name" value="Asn_tRNA_synth"/>
    <property type="match status" value="1"/>
</dbReference>
<comment type="similarity">
    <text evidence="1">Belongs to the class-II aminoacyl-tRNA synthetase family.</text>
</comment>
<keyword evidence="10" id="KW-1185">Reference proteome</keyword>
<evidence type="ECO:0000256" key="2">
    <source>
        <dbReference type="ARBA" id="ARBA00012816"/>
    </source>
</evidence>
<dbReference type="PANTHER" id="PTHR22594:SF34">
    <property type="entry name" value="ASPARAGINE--TRNA LIGASE, MITOCHONDRIAL-RELATED"/>
    <property type="match status" value="1"/>
</dbReference>
<dbReference type="GO" id="GO:0005739">
    <property type="term" value="C:mitochondrion"/>
    <property type="evidence" value="ECO:0007669"/>
    <property type="project" value="TreeGrafter"/>
</dbReference>
<dbReference type="Proteomes" id="UP000008312">
    <property type="component" value="Unassembled WGS sequence"/>
</dbReference>
<dbReference type="Gene3D" id="3.30.930.10">
    <property type="entry name" value="Bira Bifunctional Protein, Domain 2"/>
    <property type="match status" value="1"/>
</dbReference>
<keyword evidence="5" id="KW-0067">ATP-binding</keyword>
<keyword evidence="3" id="KW-0436">Ligase</keyword>
<dbReference type="CDD" id="cd04318">
    <property type="entry name" value="EcAsnRS_like_N"/>
    <property type="match status" value="1"/>
</dbReference>
<protein>
    <recommendedName>
        <fullName evidence="2">asparagine--tRNA ligase</fullName>
        <ecNumber evidence="2">6.1.1.22</ecNumber>
    </recommendedName>
</protein>
<dbReference type="PANTHER" id="PTHR22594">
    <property type="entry name" value="ASPARTYL/LYSYL-TRNA SYNTHETASE"/>
    <property type="match status" value="1"/>
</dbReference>
<evidence type="ECO:0000259" key="8">
    <source>
        <dbReference type="PROSITE" id="PS50862"/>
    </source>
</evidence>
<accession>D8MBE4</accession>
<proteinExistence type="inferred from homology"/>
<dbReference type="GO" id="GO:0003676">
    <property type="term" value="F:nucleic acid binding"/>
    <property type="evidence" value="ECO:0007669"/>
    <property type="project" value="InterPro"/>
</dbReference>
<keyword evidence="7" id="KW-0030">Aminoacyl-tRNA synthetase</keyword>
<dbReference type="NCBIfam" id="TIGR00457">
    <property type="entry name" value="asnS"/>
    <property type="match status" value="1"/>
</dbReference>
<keyword evidence="4" id="KW-0547">Nucleotide-binding</keyword>
<dbReference type="Gene3D" id="2.40.50.140">
    <property type="entry name" value="Nucleic acid-binding proteins"/>
    <property type="match status" value="1"/>
</dbReference>
<dbReference type="PROSITE" id="PS50862">
    <property type="entry name" value="AA_TRNA_LIGASE_II"/>
    <property type="match status" value="1"/>
</dbReference>
<name>D8MBE4_BLAHO</name>
<dbReference type="Pfam" id="PF01336">
    <property type="entry name" value="tRNA_anti-codon"/>
    <property type="match status" value="1"/>
</dbReference>
<organism evidence="9">
    <name type="scientific">Blastocystis hominis</name>
    <dbReference type="NCBI Taxonomy" id="12968"/>
    <lineage>
        <taxon>Eukaryota</taxon>
        <taxon>Sar</taxon>
        <taxon>Stramenopiles</taxon>
        <taxon>Bigyra</taxon>
        <taxon>Opalozoa</taxon>
        <taxon>Opalinata</taxon>
        <taxon>Blastocystidae</taxon>
        <taxon>Blastocystis</taxon>
    </lineage>
</organism>
<evidence type="ECO:0000256" key="5">
    <source>
        <dbReference type="ARBA" id="ARBA00022840"/>
    </source>
</evidence>
<evidence type="ECO:0000256" key="1">
    <source>
        <dbReference type="ARBA" id="ARBA00008226"/>
    </source>
</evidence>
<dbReference type="GeneID" id="24921973"/>
<dbReference type="InterPro" id="IPR045864">
    <property type="entry name" value="aa-tRNA-synth_II/BPL/LPL"/>
</dbReference>
<dbReference type="InterPro" id="IPR006195">
    <property type="entry name" value="aa-tRNA-synth_II"/>
</dbReference>
<dbReference type="OrthoDB" id="1931232at2759"/>
<evidence type="ECO:0000256" key="4">
    <source>
        <dbReference type="ARBA" id="ARBA00022741"/>
    </source>
</evidence>
<dbReference type="InterPro" id="IPR012340">
    <property type="entry name" value="NA-bd_OB-fold"/>
</dbReference>
<dbReference type="InterPro" id="IPR004522">
    <property type="entry name" value="Asn-tRNA-ligase"/>
</dbReference>
<reference evidence="9" key="1">
    <citation type="submission" date="2010-02" db="EMBL/GenBank/DDBJ databases">
        <title>Sequencing and annotation of the Blastocystis hominis genome.</title>
        <authorList>
            <person name="Wincker P."/>
        </authorList>
    </citation>
    <scope>NUCLEOTIDE SEQUENCE</scope>
    <source>
        <strain evidence="9">Singapore isolate B</strain>
    </source>
</reference>
<dbReference type="InterPro" id="IPR002312">
    <property type="entry name" value="Asp/Asn-tRNA-synth_IIb"/>
</dbReference>
<dbReference type="OMA" id="PEMAFYD"/>
<evidence type="ECO:0000313" key="10">
    <source>
        <dbReference type="Proteomes" id="UP000008312"/>
    </source>
</evidence>